<dbReference type="GeneID" id="97492503"/>
<dbReference type="EMBL" id="HE576794">
    <property type="protein sequence ID" value="CCC74162.1"/>
    <property type="molecule type" value="Genomic_DNA"/>
</dbReference>
<dbReference type="Pfam" id="PF11753">
    <property type="entry name" value="DUF3310"/>
    <property type="match status" value="1"/>
</dbReference>
<evidence type="ECO:0008006" key="3">
    <source>
        <dbReference type="Google" id="ProtNLM"/>
    </source>
</evidence>
<organism evidence="1 2">
    <name type="scientific">Megasphaera elsdenii DSM 20460</name>
    <dbReference type="NCBI Taxonomy" id="1064535"/>
    <lineage>
        <taxon>Bacteria</taxon>
        <taxon>Bacillati</taxon>
        <taxon>Bacillota</taxon>
        <taxon>Negativicutes</taxon>
        <taxon>Veillonellales</taxon>
        <taxon>Veillonellaceae</taxon>
        <taxon>Megasphaera</taxon>
    </lineage>
</organism>
<keyword evidence="2" id="KW-1185">Reference proteome</keyword>
<dbReference type="AlphaFoldDB" id="G0VSC2"/>
<gene>
    <name evidence="1" type="ORF">MELS_1944</name>
</gene>
<dbReference type="eggNOG" id="ENOG50324IV">
    <property type="taxonomic scope" value="Bacteria"/>
</dbReference>
<evidence type="ECO:0000313" key="1">
    <source>
        <dbReference type="EMBL" id="CCC74162.1"/>
    </source>
</evidence>
<dbReference type="Proteomes" id="UP000010111">
    <property type="component" value="Chromosome"/>
</dbReference>
<reference evidence="1 2" key="1">
    <citation type="journal article" date="2011" name="J. Bacteriol.">
        <title>Genome Sequence of the Ruminal Bacterium Megasphaera elsdenii.</title>
        <authorList>
            <person name="Marx H."/>
            <person name="Graf A.B."/>
            <person name="Tatto N."/>
            <person name="Thallinger G.G."/>
            <person name="Mattanovich D."/>
            <person name="Sauer M."/>
        </authorList>
    </citation>
    <scope>NUCLEOTIDE SEQUENCE [LARGE SCALE GENOMIC DNA]</scope>
    <source>
        <strain evidence="1 2">DSM 20460</strain>
    </source>
</reference>
<dbReference type="InterPro" id="IPR021739">
    <property type="entry name" value="SaV-like"/>
</dbReference>
<name>G0VSC2_MEGEL</name>
<sequence>MKQQVDLAEGIPKPEWYGEHYEGDVQPIELMQAQFNTEEFTGGLLFNIIKYASRFGKKDEPIKDAKKILRYAEWLVDHCEGKKVDPRKD</sequence>
<evidence type="ECO:0000313" key="2">
    <source>
        <dbReference type="Proteomes" id="UP000010111"/>
    </source>
</evidence>
<dbReference type="KEGG" id="med:MELS_1944"/>
<dbReference type="HOGENOM" id="CLU_2451122_0_0_9"/>
<proteinExistence type="predicted"/>
<protein>
    <recommendedName>
        <fullName evidence="3">DUF3310 domain-containing protein</fullName>
    </recommendedName>
</protein>
<dbReference type="STRING" id="1064535.MELS_1944"/>
<dbReference type="RefSeq" id="WP_014016885.1">
    <property type="nucleotide sequence ID" value="NC_015873.1"/>
</dbReference>
<accession>G0VSC2</accession>